<evidence type="ECO:0000256" key="4">
    <source>
        <dbReference type="ARBA" id="ARBA00022630"/>
    </source>
</evidence>
<sequence length="360" mass="36704">MGSLILTFRIGPIGREWGMGTVGFLDGFEVPVVAAPMAGGASTPELVAAVNGAGGLGFLAAGYKSAEAMVEQIQRTRALTSRDFGVNVFVPDRGSAVPEARVSAYRERIAPEAERLGVEPGPAEWRDDDYSAKLDALLATPVPVVSFTFGCPQARDIALLRGAGSAVVVTVTTVAEARAAVAAGADALCVQGAEAGGHQGSFVDDAERTVPMLDLLAQVRAAVDVPLVAAGGITGAEGVRAALHGGAMAAQLGTAFLRSPESGANPTHKKALADDRFTETAVTRAFSGRRARGLVNRFLRTHDSAAPGAYPQVHFLTGPLRAAAAAAGDADTLHLWAGTGFRSAADAPAAAIVDAVAEGL</sequence>
<dbReference type="InterPro" id="IPR013785">
    <property type="entry name" value="Aldolase_TIM"/>
</dbReference>
<gene>
    <name evidence="10" type="ORF">GCM10009799_38060</name>
</gene>
<dbReference type="Gene3D" id="3.20.20.70">
    <property type="entry name" value="Aldolase class I"/>
    <property type="match status" value="1"/>
</dbReference>
<dbReference type="Pfam" id="PF03060">
    <property type="entry name" value="NMO"/>
    <property type="match status" value="1"/>
</dbReference>
<evidence type="ECO:0000256" key="9">
    <source>
        <dbReference type="ARBA" id="ARBA00049401"/>
    </source>
</evidence>
<accession>A0ABN2TER2</accession>
<keyword evidence="5" id="KW-0288">FMN</keyword>
<evidence type="ECO:0000256" key="8">
    <source>
        <dbReference type="ARBA" id="ARBA00031155"/>
    </source>
</evidence>
<dbReference type="Proteomes" id="UP001501585">
    <property type="component" value="Unassembled WGS sequence"/>
</dbReference>
<dbReference type="GO" id="GO:0004497">
    <property type="term" value="F:monooxygenase activity"/>
    <property type="evidence" value="ECO:0007669"/>
    <property type="project" value="UniProtKB-KW"/>
</dbReference>
<evidence type="ECO:0000256" key="1">
    <source>
        <dbReference type="ARBA" id="ARBA00001917"/>
    </source>
</evidence>
<dbReference type="PANTHER" id="PTHR42747">
    <property type="entry name" value="NITRONATE MONOOXYGENASE-RELATED"/>
    <property type="match status" value="1"/>
</dbReference>
<proteinExistence type="inferred from homology"/>
<comment type="cofactor">
    <cofactor evidence="1">
        <name>FMN</name>
        <dbReference type="ChEBI" id="CHEBI:58210"/>
    </cofactor>
</comment>
<evidence type="ECO:0000313" key="10">
    <source>
        <dbReference type="EMBL" id="GAA2006935.1"/>
    </source>
</evidence>
<evidence type="ECO:0000256" key="6">
    <source>
        <dbReference type="ARBA" id="ARBA00023002"/>
    </source>
</evidence>
<keyword evidence="3" id="KW-0216">Detoxification</keyword>
<keyword evidence="4" id="KW-0285">Flavoprotein</keyword>
<dbReference type="SUPFAM" id="SSF51412">
    <property type="entry name" value="Inosine monophosphate dehydrogenase (IMPDH)"/>
    <property type="match status" value="1"/>
</dbReference>
<dbReference type="InterPro" id="IPR004136">
    <property type="entry name" value="NMO"/>
</dbReference>
<evidence type="ECO:0000256" key="2">
    <source>
        <dbReference type="ARBA" id="ARBA00009881"/>
    </source>
</evidence>
<protein>
    <recommendedName>
        <fullName evidence="8">Propionate 3-nitronate monooxygenase</fullName>
    </recommendedName>
</protein>
<keyword evidence="6" id="KW-0560">Oxidoreductase</keyword>
<dbReference type="PANTHER" id="PTHR42747:SF3">
    <property type="entry name" value="NITRONATE MONOOXYGENASE-RELATED"/>
    <property type="match status" value="1"/>
</dbReference>
<dbReference type="CDD" id="cd04730">
    <property type="entry name" value="NPD_like"/>
    <property type="match status" value="1"/>
</dbReference>
<reference evidence="11" key="1">
    <citation type="journal article" date="2019" name="Int. J. Syst. Evol. Microbiol.">
        <title>The Global Catalogue of Microorganisms (GCM) 10K type strain sequencing project: providing services to taxonomists for standard genome sequencing and annotation.</title>
        <authorList>
            <consortium name="The Broad Institute Genomics Platform"/>
            <consortium name="The Broad Institute Genome Sequencing Center for Infectious Disease"/>
            <person name="Wu L."/>
            <person name="Ma J."/>
        </authorList>
    </citation>
    <scope>NUCLEOTIDE SEQUENCE [LARGE SCALE GENOMIC DNA]</scope>
    <source>
        <strain evidence="11">JCM 15313</strain>
    </source>
</reference>
<comment type="similarity">
    <text evidence="2">Belongs to the nitronate monooxygenase family. NMO class I subfamily.</text>
</comment>
<comment type="caution">
    <text evidence="10">The sequence shown here is derived from an EMBL/GenBank/DDBJ whole genome shotgun (WGS) entry which is preliminary data.</text>
</comment>
<name>A0ABN2TER2_9ACTN</name>
<organism evidence="10 11">
    <name type="scientific">Nocardiopsis rhodophaea</name>
    <dbReference type="NCBI Taxonomy" id="280238"/>
    <lineage>
        <taxon>Bacteria</taxon>
        <taxon>Bacillati</taxon>
        <taxon>Actinomycetota</taxon>
        <taxon>Actinomycetes</taxon>
        <taxon>Streptosporangiales</taxon>
        <taxon>Nocardiopsidaceae</taxon>
        <taxon>Nocardiopsis</taxon>
    </lineage>
</organism>
<keyword evidence="7 10" id="KW-0503">Monooxygenase</keyword>
<evidence type="ECO:0000256" key="3">
    <source>
        <dbReference type="ARBA" id="ARBA00022575"/>
    </source>
</evidence>
<evidence type="ECO:0000256" key="5">
    <source>
        <dbReference type="ARBA" id="ARBA00022643"/>
    </source>
</evidence>
<keyword evidence="11" id="KW-1185">Reference proteome</keyword>
<evidence type="ECO:0000313" key="11">
    <source>
        <dbReference type="Proteomes" id="UP001501585"/>
    </source>
</evidence>
<evidence type="ECO:0000256" key="7">
    <source>
        <dbReference type="ARBA" id="ARBA00023033"/>
    </source>
</evidence>
<comment type="catalytic activity">
    <reaction evidence="9">
        <text>3 propionate 3-nitronate + 3 O2 + H2O = 3 3-oxopropanoate + 2 nitrate + nitrite + H2O2 + 3 H(+)</text>
        <dbReference type="Rhea" id="RHEA:57332"/>
        <dbReference type="ChEBI" id="CHEBI:15377"/>
        <dbReference type="ChEBI" id="CHEBI:15378"/>
        <dbReference type="ChEBI" id="CHEBI:15379"/>
        <dbReference type="ChEBI" id="CHEBI:16240"/>
        <dbReference type="ChEBI" id="CHEBI:16301"/>
        <dbReference type="ChEBI" id="CHEBI:17632"/>
        <dbReference type="ChEBI" id="CHEBI:33190"/>
        <dbReference type="ChEBI" id="CHEBI:136067"/>
    </reaction>
</comment>
<dbReference type="EMBL" id="BAAAPC010000017">
    <property type="protein sequence ID" value="GAA2006935.1"/>
    <property type="molecule type" value="Genomic_DNA"/>
</dbReference>